<dbReference type="AlphaFoldDB" id="A0A354YY69"/>
<comment type="caution">
    <text evidence="1">The sequence shown here is derived from an EMBL/GenBank/DDBJ whole genome shotgun (WGS) entry which is preliminary data.</text>
</comment>
<protein>
    <submittedName>
        <fullName evidence="1">Uncharacterized protein</fullName>
    </submittedName>
</protein>
<dbReference type="RefSeq" id="WP_276619764.1">
    <property type="nucleotide sequence ID" value="NZ_DCDX01000026.1"/>
</dbReference>
<gene>
    <name evidence="1" type="ORF">DDZ44_04455</name>
</gene>
<dbReference type="EMBL" id="DNZF01000097">
    <property type="protein sequence ID" value="HBK53172.1"/>
    <property type="molecule type" value="Genomic_DNA"/>
</dbReference>
<organism evidence="1 2">
    <name type="scientific">Syntrophomonas wolfei</name>
    <dbReference type="NCBI Taxonomy" id="863"/>
    <lineage>
        <taxon>Bacteria</taxon>
        <taxon>Bacillati</taxon>
        <taxon>Bacillota</taxon>
        <taxon>Clostridia</taxon>
        <taxon>Eubacteriales</taxon>
        <taxon>Syntrophomonadaceae</taxon>
        <taxon>Syntrophomonas</taxon>
    </lineage>
</organism>
<reference evidence="1 2" key="1">
    <citation type="journal article" date="2018" name="Nat. Biotechnol.">
        <title>A standardized bacterial taxonomy based on genome phylogeny substantially revises the tree of life.</title>
        <authorList>
            <person name="Parks D.H."/>
            <person name="Chuvochina M."/>
            <person name="Waite D.W."/>
            <person name="Rinke C."/>
            <person name="Skarshewski A."/>
            <person name="Chaumeil P.A."/>
            <person name="Hugenholtz P."/>
        </authorList>
    </citation>
    <scope>NUCLEOTIDE SEQUENCE [LARGE SCALE GENOMIC DNA]</scope>
    <source>
        <strain evidence="1">UBA10948</strain>
    </source>
</reference>
<dbReference type="STRING" id="378794.GCA_001570625_00868"/>
<name>A0A354YY69_9FIRM</name>
<sequence>MRIFLNGQEMHFAEGGYQYVFLRPYKRSQQETIPRESGKLHIQLYDNGVQIRTLITHDEVSTLVNRDLAIDTRNQKIYILEEGSRYKKNPDGSVEILSPE</sequence>
<accession>A0A354YY69</accession>
<evidence type="ECO:0000313" key="1">
    <source>
        <dbReference type="EMBL" id="HBK53172.1"/>
    </source>
</evidence>
<dbReference type="Proteomes" id="UP000263273">
    <property type="component" value="Unassembled WGS sequence"/>
</dbReference>
<proteinExistence type="predicted"/>
<evidence type="ECO:0000313" key="2">
    <source>
        <dbReference type="Proteomes" id="UP000263273"/>
    </source>
</evidence>